<evidence type="ECO:0000256" key="1">
    <source>
        <dbReference type="ARBA" id="ARBA00004123"/>
    </source>
</evidence>
<evidence type="ECO:0000256" key="3">
    <source>
        <dbReference type="ARBA" id="ARBA00023015"/>
    </source>
</evidence>
<keyword evidence="5" id="KW-0539">Nucleus</keyword>
<dbReference type="SMART" id="SM00906">
    <property type="entry name" value="Fungal_trans"/>
    <property type="match status" value="1"/>
</dbReference>
<evidence type="ECO:0000259" key="7">
    <source>
        <dbReference type="SMART" id="SM00906"/>
    </source>
</evidence>
<dbReference type="GO" id="GO:0006351">
    <property type="term" value="P:DNA-templated transcription"/>
    <property type="evidence" value="ECO:0007669"/>
    <property type="project" value="InterPro"/>
</dbReference>
<dbReference type="EMBL" id="CAMGZC010000611">
    <property type="protein sequence ID" value="CAI0648843.1"/>
    <property type="molecule type" value="Genomic_DNA"/>
</dbReference>
<comment type="caution">
    <text evidence="8">The sequence shown here is derived from an EMBL/GenBank/DDBJ whole genome shotgun (WGS) entry which is preliminary data.</text>
</comment>
<organism evidence="8 9">
    <name type="scientific">Colletotrichum noveboracense</name>
    <dbReference type="NCBI Taxonomy" id="2664923"/>
    <lineage>
        <taxon>Eukaryota</taxon>
        <taxon>Fungi</taxon>
        <taxon>Dikarya</taxon>
        <taxon>Ascomycota</taxon>
        <taxon>Pezizomycotina</taxon>
        <taxon>Sordariomycetes</taxon>
        <taxon>Hypocreomycetidae</taxon>
        <taxon>Glomerellales</taxon>
        <taxon>Glomerellaceae</taxon>
        <taxon>Colletotrichum</taxon>
        <taxon>Colletotrichum gloeosporioides species complex</taxon>
    </lineage>
</organism>
<evidence type="ECO:0000313" key="8">
    <source>
        <dbReference type="EMBL" id="CAI0648843.1"/>
    </source>
</evidence>
<dbReference type="GO" id="GO:0005634">
    <property type="term" value="C:nucleus"/>
    <property type="evidence" value="ECO:0007669"/>
    <property type="project" value="UniProtKB-SubCell"/>
</dbReference>
<dbReference type="Pfam" id="PF04082">
    <property type="entry name" value="Fungal_trans"/>
    <property type="match status" value="1"/>
</dbReference>
<accession>A0A9W4RWN3</accession>
<dbReference type="AlphaFoldDB" id="A0A9W4RWN3"/>
<dbReference type="GO" id="GO:0003677">
    <property type="term" value="F:DNA binding"/>
    <property type="evidence" value="ECO:0007669"/>
    <property type="project" value="InterPro"/>
</dbReference>
<keyword evidence="4" id="KW-0804">Transcription</keyword>
<dbReference type="InterPro" id="IPR001138">
    <property type="entry name" value="Zn2Cys6_DnaBD"/>
</dbReference>
<dbReference type="PANTHER" id="PTHR47338:SF10">
    <property type="entry name" value="TRANSCRIPTION FACTOR DOMAIN-CONTAINING PROTEIN-RELATED"/>
    <property type="match status" value="1"/>
</dbReference>
<reference evidence="8" key="1">
    <citation type="submission" date="2022-08" db="EMBL/GenBank/DDBJ databases">
        <authorList>
            <person name="Giroux E."/>
            <person name="Giroux E."/>
        </authorList>
    </citation>
    <scope>NUCLEOTIDE SEQUENCE</scope>
    <source>
        <strain evidence="8">H1091258</strain>
    </source>
</reference>
<evidence type="ECO:0000256" key="2">
    <source>
        <dbReference type="ARBA" id="ARBA00022723"/>
    </source>
</evidence>
<protein>
    <recommendedName>
        <fullName evidence="7">Xylanolytic transcriptional activator regulatory domain-containing protein</fullName>
    </recommendedName>
</protein>
<evidence type="ECO:0000256" key="5">
    <source>
        <dbReference type="ARBA" id="ARBA00023242"/>
    </source>
</evidence>
<name>A0A9W4RWN3_9PEZI</name>
<sequence>KKAKCDRSLPRCLLCEKTSRACIYPSTRLKPGPKLGSRNRKRQRTSDEAVHISLGTPAVPCQGTPTEQFSNPPAVVESQGFDPPAKAWEHQNGFLLPRSTGQDENIRPSSSHVSDTRFVRAISLSALVHPSHEANVTPLSRGPSPTNGGFFVRLAETQNVLMQVCESLGLSVESLQLLCVIANLYFENMTAFSLFHQPSFGDKIQAIPNTLHLSALMSSMFSISARFTGDETLPLAEAQCSSPHAYFHGLARKLIDQAIEECDDDPPPLCVLQALILCTFYELTRGVRGRAWRMVGTCVRVAYELRLHLVDSMAPTTPPSTTADLNQWSDMEERRRSWWAIWEMDVFASTVRRCPTAIGQDINETYLPVPDHIWFKNTYQSSCLLDPNPTERSRKLALSGNNSSAAWFITVNSIMRNAQVLAQGNLHSILSELAPGDDFHSLKRYFHGSFRRRQSAEDTRQLSMLLKALQQTVADLPQRLAYKGTQLGFGSLTPSFESNNTQTISDRKSDAAQHSIFLATQLARFMIYHHYAFSEVLLGTIFSESGSSSPSLGWTATPRDPKERLSHSEGLRNCLEASDDIYAIICRSSDTHVKWTSPFLASTVWLAASLQILRKVFAPSICDEMSEQKIVLLRKTYQSYTDVWDTPQSLLQNLDSLEQRLMRKKSEMAAMEAQHTANDTSSEWTHQAAWMPSHEDICSSSADQGTMGLGMLSMSSQDDPRMSASSQDGNIDHLAFANDPYGNLQTPNLNTSDGFNGFSEADQELSFFISSLIG</sequence>
<dbReference type="InterPro" id="IPR007219">
    <property type="entry name" value="XnlR_reg_dom"/>
</dbReference>
<dbReference type="PANTHER" id="PTHR47338">
    <property type="entry name" value="ZN(II)2CYS6 TRANSCRIPTION FACTOR (EUROFUNG)-RELATED"/>
    <property type="match status" value="1"/>
</dbReference>
<comment type="subcellular location">
    <subcellularLocation>
        <location evidence="1">Nucleus</location>
    </subcellularLocation>
</comment>
<dbReference type="CDD" id="cd00067">
    <property type="entry name" value="GAL4"/>
    <property type="match status" value="1"/>
</dbReference>
<keyword evidence="3" id="KW-0805">Transcription regulation</keyword>
<gene>
    <name evidence="8" type="ORF">CGXH109_LOCUS79855</name>
</gene>
<evidence type="ECO:0000256" key="6">
    <source>
        <dbReference type="SAM" id="MobiDB-lite"/>
    </source>
</evidence>
<feature type="non-terminal residue" evidence="8">
    <location>
        <position position="1"/>
    </location>
</feature>
<evidence type="ECO:0000313" key="9">
    <source>
        <dbReference type="Proteomes" id="UP001152533"/>
    </source>
</evidence>
<dbReference type="GO" id="GO:0008270">
    <property type="term" value="F:zinc ion binding"/>
    <property type="evidence" value="ECO:0007669"/>
    <property type="project" value="InterPro"/>
</dbReference>
<evidence type="ECO:0000256" key="4">
    <source>
        <dbReference type="ARBA" id="ARBA00023163"/>
    </source>
</evidence>
<dbReference type="Proteomes" id="UP001152533">
    <property type="component" value="Unassembled WGS sequence"/>
</dbReference>
<dbReference type="InterPro" id="IPR050815">
    <property type="entry name" value="TF_fung"/>
</dbReference>
<dbReference type="CDD" id="cd12148">
    <property type="entry name" value="fungal_TF_MHR"/>
    <property type="match status" value="1"/>
</dbReference>
<keyword evidence="2" id="KW-0479">Metal-binding</keyword>
<dbReference type="GO" id="GO:0000981">
    <property type="term" value="F:DNA-binding transcription factor activity, RNA polymerase II-specific"/>
    <property type="evidence" value="ECO:0007669"/>
    <property type="project" value="InterPro"/>
</dbReference>
<feature type="domain" description="Xylanolytic transcriptional activator regulatory" evidence="7">
    <location>
        <begin position="291"/>
        <end position="372"/>
    </location>
</feature>
<proteinExistence type="predicted"/>
<feature type="region of interest" description="Disordered" evidence="6">
    <location>
        <begin position="27"/>
        <end position="47"/>
    </location>
</feature>
<keyword evidence="9" id="KW-1185">Reference proteome</keyword>